<sequence>MAEAGTESGRRLRADAEKNRRRLLTIARAALDADGDATMKAIARAAGVGQGTIYRHFPTRGALLVEVYQDEFADLLAASRTLADARPPVEALRAWLDHLAAFGRRKRALAQALDAATQAELHHQQYDRTMVAIDMLLSRGIASGELREDARAGDLIALASFLWHLETASDPRITRLLDLVVDAFRRH</sequence>
<dbReference type="RefSeq" id="WP_203680369.1">
    <property type="nucleotide sequence ID" value="NZ_BOMW01000027.1"/>
</dbReference>
<dbReference type="EMBL" id="BOMW01000027">
    <property type="protein sequence ID" value="GIF05566.1"/>
    <property type="molecule type" value="Genomic_DNA"/>
</dbReference>
<dbReference type="Proteomes" id="UP000629619">
    <property type="component" value="Unassembled WGS sequence"/>
</dbReference>
<dbReference type="SUPFAM" id="SSF48498">
    <property type="entry name" value="Tetracyclin repressor-like, C-terminal domain"/>
    <property type="match status" value="1"/>
</dbReference>
<dbReference type="InterPro" id="IPR001647">
    <property type="entry name" value="HTH_TetR"/>
</dbReference>
<feature type="DNA-binding region" description="H-T-H motif" evidence="4">
    <location>
        <begin position="38"/>
        <end position="57"/>
    </location>
</feature>
<dbReference type="GO" id="GO:0000976">
    <property type="term" value="F:transcription cis-regulatory region binding"/>
    <property type="evidence" value="ECO:0007669"/>
    <property type="project" value="TreeGrafter"/>
</dbReference>
<dbReference type="SUPFAM" id="SSF46689">
    <property type="entry name" value="Homeodomain-like"/>
    <property type="match status" value="1"/>
</dbReference>
<name>A0A919N757_9ACTN</name>
<keyword evidence="7" id="KW-1185">Reference proteome</keyword>
<keyword evidence="2 4" id="KW-0238">DNA-binding</keyword>
<dbReference type="InterPro" id="IPR036271">
    <property type="entry name" value="Tet_transcr_reg_TetR-rel_C_sf"/>
</dbReference>
<accession>A0A919N757</accession>
<evidence type="ECO:0000256" key="1">
    <source>
        <dbReference type="ARBA" id="ARBA00023015"/>
    </source>
</evidence>
<evidence type="ECO:0000256" key="3">
    <source>
        <dbReference type="ARBA" id="ARBA00023163"/>
    </source>
</evidence>
<dbReference type="Gene3D" id="1.10.357.10">
    <property type="entry name" value="Tetracycline Repressor, domain 2"/>
    <property type="match status" value="1"/>
</dbReference>
<comment type="caution">
    <text evidence="6">The sequence shown here is derived from an EMBL/GenBank/DDBJ whole genome shotgun (WGS) entry which is preliminary data.</text>
</comment>
<dbReference type="GO" id="GO:0003700">
    <property type="term" value="F:DNA-binding transcription factor activity"/>
    <property type="evidence" value="ECO:0007669"/>
    <property type="project" value="TreeGrafter"/>
</dbReference>
<dbReference type="AlphaFoldDB" id="A0A919N757"/>
<evidence type="ECO:0000259" key="5">
    <source>
        <dbReference type="PROSITE" id="PS50977"/>
    </source>
</evidence>
<keyword evidence="1" id="KW-0805">Transcription regulation</keyword>
<protein>
    <submittedName>
        <fullName evidence="6">TetR family transcriptional regulator</fullName>
    </submittedName>
</protein>
<dbReference type="PANTHER" id="PTHR30055:SF234">
    <property type="entry name" value="HTH-TYPE TRANSCRIPTIONAL REGULATOR BETI"/>
    <property type="match status" value="1"/>
</dbReference>
<evidence type="ECO:0000256" key="2">
    <source>
        <dbReference type="ARBA" id="ARBA00023125"/>
    </source>
</evidence>
<evidence type="ECO:0000313" key="7">
    <source>
        <dbReference type="Proteomes" id="UP000629619"/>
    </source>
</evidence>
<dbReference type="Pfam" id="PF00440">
    <property type="entry name" value="TetR_N"/>
    <property type="match status" value="1"/>
</dbReference>
<dbReference type="PROSITE" id="PS50977">
    <property type="entry name" value="HTH_TETR_2"/>
    <property type="match status" value="1"/>
</dbReference>
<reference evidence="6" key="1">
    <citation type="submission" date="2021-01" db="EMBL/GenBank/DDBJ databases">
        <title>Whole genome shotgun sequence of Actinoplanes siamensis NBRC 109076.</title>
        <authorList>
            <person name="Komaki H."/>
            <person name="Tamura T."/>
        </authorList>
    </citation>
    <scope>NUCLEOTIDE SEQUENCE</scope>
    <source>
        <strain evidence="6">NBRC 109076</strain>
    </source>
</reference>
<feature type="domain" description="HTH tetR-type" evidence="5">
    <location>
        <begin position="17"/>
        <end position="75"/>
    </location>
</feature>
<dbReference type="InterPro" id="IPR009057">
    <property type="entry name" value="Homeodomain-like_sf"/>
</dbReference>
<dbReference type="InterPro" id="IPR050109">
    <property type="entry name" value="HTH-type_TetR-like_transc_reg"/>
</dbReference>
<evidence type="ECO:0000313" key="6">
    <source>
        <dbReference type="EMBL" id="GIF05566.1"/>
    </source>
</evidence>
<organism evidence="6 7">
    <name type="scientific">Actinoplanes siamensis</name>
    <dbReference type="NCBI Taxonomy" id="1223317"/>
    <lineage>
        <taxon>Bacteria</taxon>
        <taxon>Bacillati</taxon>
        <taxon>Actinomycetota</taxon>
        <taxon>Actinomycetes</taxon>
        <taxon>Micromonosporales</taxon>
        <taxon>Micromonosporaceae</taxon>
        <taxon>Actinoplanes</taxon>
    </lineage>
</organism>
<evidence type="ECO:0000256" key="4">
    <source>
        <dbReference type="PROSITE-ProRule" id="PRU00335"/>
    </source>
</evidence>
<proteinExistence type="predicted"/>
<dbReference type="PANTHER" id="PTHR30055">
    <property type="entry name" value="HTH-TYPE TRANSCRIPTIONAL REGULATOR RUTR"/>
    <property type="match status" value="1"/>
</dbReference>
<keyword evidence="3" id="KW-0804">Transcription</keyword>
<dbReference type="InterPro" id="IPR049445">
    <property type="entry name" value="TetR_SbtR-like_C"/>
</dbReference>
<gene>
    <name evidence="6" type="ORF">Asi03nite_31040</name>
</gene>
<dbReference type="Pfam" id="PF21597">
    <property type="entry name" value="TetR_C_43"/>
    <property type="match status" value="1"/>
</dbReference>